<dbReference type="PROSITE" id="PS50086">
    <property type="entry name" value="TBC_RABGAP"/>
    <property type="match status" value="1"/>
</dbReference>
<evidence type="ECO:0000313" key="3">
    <source>
        <dbReference type="Proteomes" id="UP001249851"/>
    </source>
</evidence>
<dbReference type="InterPro" id="IPR042507">
    <property type="entry name" value="TBC1D19"/>
</dbReference>
<reference evidence="2" key="1">
    <citation type="journal article" date="2023" name="G3 (Bethesda)">
        <title>Whole genome assembly and annotation of the endangered Caribbean coral Acropora cervicornis.</title>
        <authorList>
            <person name="Selwyn J.D."/>
            <person name="Vollmer S.V."/>
        </authorList>
    </citation>
    <scope>NUCLEOTIDE SEQUENCE</scope>
    <source>
        <strain evidence="2">K2</strain>
    </source>
</reference>
<accession>A0AAD9QKU7</accession>
<dbReference type="Proteomes" id="UP001249851">
    <property type="component" value="Unassembled WGS sequence"/>
</dbReference>
<dbReference type="AlphaFoldDB" id="A0AAD9QKU7"/>
<feature type="domain" description="Rab-GAP TBC" evidence="1">
    <location>
        <begin position="229"/>
        <end position="381"/>
    </location>
</feature>
<dbReference type="EMBL" id="JARQWQ010000026">
    <property type="protein sequence ID" value="KAK2563145.1"/>
    <property type="molecule type" value="Genomic_DNA"/>
</dbReference>
<dbReference type="SUPFAM" id="SSF47923">
    <property type="entry name" value="Ypt/Rab-GAP domain of gyp1p"/>
    <property type="match status" value="1"/>
</dbReference>
<evidence type="ECO:0000259" key="1">
    <source>
        <dbReference type="PROSITE" id="PS50086"/>
    </source>
</evidence>
<gene>
    <name evidence="2" type="ORF">P5673_013491</name>
</gene>
<keyword evidence="3" id="KW-1185">Reference proteome</keyword>
<dbReference type="PANTHER" id="PTHR16110">
    <property type="entry name" value="TBC1 DOMAIN FAMILY MEMBER 19"/>
    <property type="match status" value="1"/>
</dbReference>
<dbReference type="InterPro" id="IPR035969">
    <property type="entry name" value="Rab-GAP_TBC_sf"/>
</dbReference>
<protein>
    <submittedName>
        <fullName evidence="2">TBC1 domain family member 19</fullName>
    </submittedName>
</protein>
<reference evidence="2" key="2">
    <citation type="journal article" date="2023" name="Science">
        <title>Genomic signatures of disease resistance in endangered staghorn corals.</title>
        <authorList>
            <person name="Vollmer S.V."/>
            <person name="Selwyn J.D."/>
            <person name="Despard B.A."/>
            <person name="Roesel C.L."/>
        </authorList>
    </citation>
    <scope>NUCLEOTIDE SEQUENCE</scope>
    <source>
        <strain evidence="2">K2</strain>
    </source>
</reference>
<dbReference type="InterPro" id="IPR000195">
    <property type="entry name" value="Rab-GAP-TBC_dom"/>
</dbReference>
<dbReference type="PANTHER" id="PTHR16110:SF1">
    <property type="entry name" value="TBC1 DOMAIN FAMILY MEMBER 19"/>
    <property type="match status" value="1"/>
</dbReference>
<sequence length="461" mass="52531">MGTNGDQSDYLCRIIAELQKSSMFLEMRADLQKEVGKPHIHVSDMKQSIVTYLRDSGWEVKLQNTVYSLLTSSSATQNKTDIPRNQLKEPLAFLRKAQINWEKRIVKSINTMCTELSLPLARERSSTDRAHMASKFEILGGELDEKEMEKIKPVYAPKDFFEALIGIENPTFTPLPYKELDAANLHSGVDDALLESSSTDSFPAEWNKLGRKVIQQGSALAARQYAKYGCPPGLRRDLWKLILCYEVDDVDIKLTAANDDNYFVFEDVLCQALLVFSRDTSVLKHFDQSSATPPKSYIRGKLGVQDYAVVYPPNGFIPFHGFSLYAAPLGFVCSHAPQLYYLFKQIYTRLRLAFNWLIYAFAGYLDTEQLLLLWDRIFAYDSMELLAVLAMAILSYRRANLLEVTNLQAAQDYFVWSHCLKLPPLCQKMCMDKGSSSSELLKKVCQDKTRSIYQEDYVPPL</sequence>
<proteinExistence type="predicted"/>
<organism evidence="2 3">
    <name type="scientific">Acropora cervicornis</name>
    <name type="common">Staghorn coral</name>
    <dbReference type="NCBI Taxonomy" id="6130"/>
    <lineage>
        <taxon>Eukaryota</taxon>
        <taxon>Metazoa</taxon>
        <taxon>Cnidaria</taxon>
        <taxon>Anthozoa</taxon>
        <taxon>Hexacorallia</taxon>
        <taxon>Scleractinia</taxon>
        <taxon>Astrocoeniina</taxon>
        <taxon>Acroporidae</taxon>
        <taxon>Acropora</taxon>
    </lineage>
</organism>
<comment type="caution">
    <text evidence="2">The sequence shown here is derived from an EMBL/GenBank/DDBJ whole genome shotgun (WGS) entry which is preliminary data.</text>
</comment>
<dbReference type="Gene3D" id="1.10.472.80">
    <property type="entry name" value="Ypt/Rab-GAP domain of gyp1p, domain 3"/>
    <property type="match status" value="1"/>
</dbReference>
<name>A0AAD9QKU7_ACRCE</name>
<evidence type="ECO:0000313" key="2">
    <source>
        <dbReference type="EMBL" id="KAK2563145.1"/>
    </source>
</evidence>